<dbReference type="Proteomes" id="UP000008711">
    <property type="component" value="Unassembled WGS sequence"/>
</dbReference>
<dbReference type="KEGG" id="der:6548821"/>
<reference evidence="2 3" key="2">
    <citation type="journal article" date="2008" name="Bioinformatics">
        <title>Assembly reconciliation.</title>
        <authorList>
            <person name="Zimin A.V."/>
            <person name="Smith D.R."/>
            <person name="Sutton G."/>
            <person name="Yorke J.A."/>
        </authorList>
    </citation>
    <scope>NUCLEOTIDE SEQUENCE [LARGE SCALE GENOMIC DNA]</scope>
    <source>
        <strain evidence="2 3">TSC#14021-0224.01</strain>
    </source>
</reference>
<organism evidence="2 3">
    <name type="scientific">Drosophila erecta</name>
    <name type="common">Fruit fly</name>
    <dbReference type="NCBI Taxonomy" id="7220"/>
    <lineage>
        <taxon>Eukaryota</taxon>
        <taxon>Metazoa</taxon>
        <taxon>Ecdysozoa</taxon>
        <taxon>Arthropoda</taxon>
        <taxon>Hexapoda</taxon>
        <taxon>Insecta</taxon>
        <taxon>Pterygota</taxon>
        <taxon>Neoptera</taxon>
        <taxon>Endopterygota</taxon>
        <taxon>Diptera</taxon>
        <taxon>Brachycera</taxon>
        <taxon>Muscomorpha</taxon>
        <taxon>Ephydroidea</taxon>
        <taxon>Drosophilidae</taxon>
        <taxon>Drosophila</taxon>
        <taxon>Sophophora</taxon>
    </lineage>
</organism>
<dbReference type="Pfam" id="PF00651">
    <property type="entry name" value="BTB"/>
    <property type="match status" value="1"/>
</dbReference>
<evidence type="ECO:0000259" key="1">
    <source>
        <dbReference type="SMART" id="SM00875"/>
    </source>
</evidence>
<dbReference type="OrthoDB" id="6350321at2759"/>
<reference evidence="2 3" key="1">
    <citation type="journal article" date="2007" name="Nature">
        <title>Evolution of genes and genomes on the Drosophila phylogeny.</title>
        <authorList>
            <consortium name="Drosophila 12 Genomes Consortium"/>
            <person name="Clark A.G."/>
            <person name="Eisen M.B."/>
            <person name="Smith D.R."/>
            <person name="Bergman C.M."/>
            <person name="Oliver B."/>
            <person name="Markow T.A."/>
            <person name="Kaufman T.C."/>
            <person name="Kellis M."/>
            <person name="Gelbart W."/>
            <person name="Iyer V.N."/>
            <person name="Pollard D.A."/>
            <person name="Sackton T.B."/>
            <person name="Larracuente A.M."/>
            <person name="Singh N.D."/>
            <person name="Abad J.P."/>
            <person name="Abt D.N."/>
            <person name="Adryan B."/>
            <person name="Aguade M."/>
            <person name="Akashi H."/>
            <person name="Anderson W.W."/>
            <person name="Aquadro C.F."/>
            <person name="Ardell D.H."/>
            <person name="Arguello R."/>
            <person name="Artieri C.G."/>
            <person name="Barbash D.A."/>
            <person name="Barker D."/>
            <person name="Barsanti P."/>
            <person name="Batterham P."/>
            <person name="Batzoglou S."/>
            <person name="Begun D."/>
            <person name="Bhutkar A."/>
            <person name="Blanco E."/>
            <person name="Bosak S.A."/>
            <person name="Bradley R.K."/>
            <person name="Brand A.D."/>
            <person name="Brent M.R."/>
            <person name="Brooks A.N."/>
            <person name="Brown R.H."/>
            <person name="Butlin R.K."/>
            <person name="Caggese C."/>
            <person name="Calvi B.R."/>
            <person name="Bernardo de Carvalho A."/>
            <person name="Caspi A."/>
            <person name="Castrezana S."/>
            <person name="Celniker S.E."/>
            <person name="Chang J.L."/>
            <person name="Chapple C."/>
            <person name="Chatterji S."/>
            <person name="Chinwalla A."/>
            <person name="Civetta A."/>
            <person name="Clifton S.W."/>
            <person name="Comeron J.M."/>
            <person name="Costello J.C."/>
            <person name="Coyne J.A."/>
            <person name="Daub J."/>
            <person name="David R.G."/>
            <person name="Delcher A.L."/>
            <person name="Delehaunty K."/>
            <person name="Do C.B."/>
            <person name="Ebling H."/>
            <person name="Edwards K."/>
            <person name="Eickbush T."/>
            <person name="Evans J.D."/>
            <person name="Filipski A."/>
            <person name="Findeiss S."/>
            <person name="Freyhult E."/>
            <person name="Fulton L."/>
            <person name="Fulton R."/>
            <person name="Garcia A.C."/>
            <person name="Gardiner A."/>
            <person name="Garfield D.A."/>
            <person name="Garvin B.E."/>
            <person name="Gibson G."/>
            <person name="Gilbert D."/>
            <person name="Gnerre S."/>
            <person name="Godfrey J."/>
            <person name="Good R."/>
            <person name="Gotea V."/>
            <person name="Gravely B."/>
            <person name="Greenberg A.J."/>
            <person name="Griffiths-Jones S."/>
            <person name="Gross S."/>
            <person name="Guigo R."/>
            <person name="Gustafson E.A."/>
            <person name="Haerty W."/>
            <person name="Hahn M.W."/>
            <person name="Halligan D.L."/>
            <person name="Halpern A.L."/>
            <person name="Halter G.M."/>
            <person name="Han M.V."/>
            <person name="Heger A."/>
            <person name="Hillier L."/>
            <person name="Hinrichs A.S."/>
            <person name="Holmes I."/>
            <person name="Hoskins R.A."/>
            <person name="Hubisz M.J."/>
            <person name="Hultmark D."/>
            <person name="Huntley M.A."/>
            <person name="Jaffe D.B."/>
            <person name="Jagadeeshan S."/>
            <person name="Jeck W.R."/>
            <person name="Johnson J."/>
            <person name="Jones C.D."/>
            <person name="Jordan W.C."/>
            <person name="Karpen G.H."/>
            <person name="Kataoka E."/>
            <person name="Keightley P.D."/>
            <person name="Kheradpour P."/>
            <person name="Kirkness E.F."/>
            <person name="Koerich L.B."/>
            <person name="Kristiansen K."/>
            <person name="Kudrna D."/>
            <person name="Kulathinal R.J."/>
            <person name="Kumar S."/>
            <person name="Kwok R."/>
            <person name="Lander E."/>
            <person name="Langley C.H."/>
            <person name="Lapoint R."/>
            <person name="Lazzaro B.P."/>
            <person name="Lee S.J."/>
            <person name="Levesque L."/>
            <person name="Li R."/>
            <person name="Lin C.F."/>
            <person name="Lin M.F."/>
            <person name="Lindblad-Toh K."/>
            <person name="Llopart A."/>
            <person name="Long M."/>
            <person name="Low L."/>
            <person name="Lozovsky E."/>
            <person name="Lu J."/>
            <person name="Luo M."/>
            <person name="Machado C.A."/>
            <person name="Makalowski W."/>
            <person name="Marzo M."/>
            <person name="Matsuda M."/>
            <person name="Matzkin L."/>
            <person name="McAllister B."/>
            <person name="McBride C.S."/>
            <person name="McKernan B."/>
            <person name="McKernan K."/>
            <person name="Mendez-Lago M."/>
            <person name="Minx P."/>
            <person name="Mollenhauer M.U."/>
            <person name="Montooth K."/>
            <person name="Mount S.M."/>
            <person name="Mu X."/>
            <person name="Myers E."/>
            <person name="Negre B."/>
            <person name="Newfeld S."/>
            <person name="Nielsen R."/>
            <person name="Noor M.A."/>
            <person name="O'Grady P."/>
            <person name="Pachter L."/>
            <person name="Papaceit M."/>
            <person name="Parisi M.J."/>
            <person name="Parisi M."/>
            <person name="Parts L."/>
            <person name="Pedersen J.S."/>
            <person name="Pesole G."/>
            <person name="Phillippy A.M."/>
            <person name="Ponting C.P."/>
            <person name="Pop M."/>
            <person name="Porcelli D."/>
            <person name="Powell J.R."/>
            <person name="Prohaska S."/>
            <person name="Pruitt K."/>
            <person name="Puig M."/>
            <person name="Quesneville H."/>
            <person name="Ram K.R."/>
            <person name="Rand D."/>
            <person name="Rasmussen M.D."/>
            <person name="Reed L.K."/>
            <person name="Reenan R."/>
            <person name="Reily A."/>
            <person name="Remington K.A."/>
            <person name="Rieger T.T."/>
            <person name="Ritchie M.G."/>
            <person name="Robin C."/>
            <person name="Rogers Y.H."/>
            <person name="Rohde C."/>
            <person name="Rozas J."/>
            <person name="Rubenfield M.J."/>
            <person name="Ruiz A."/>
            <person name="Russo S."/>
            <person name="Salzberg S.L."/>
            <person name="Sanchez-Gracia A."/>
            <person name="Saranga D.J."/>
            <person name="Sato H."/>
            <person name="Schaeffer S.W."/>
            <person name="Schatz M.C."/>
            <person name="Schlenke T."/>
            <person name="Schwartz R."/>
            <person name="Segarra C."/>
            <person name="Singh R.S."/>
            <person name="Sirot L."/>
            <person name="Sirota M."/>
            <person name="Sisneros N.B."/>
            <person name="Smith C.D."/>
            <person name="Smith T.F."/>
            <person name="Spieth J."/>
            <person name="Stage D.E."/>
            <person name="Stark A."/>
            <person name="Stephan W."/>
            <person name="Strausberg R.L."/>
            <person name="Strempel S."/>
            <person name="Sturgill D."/>
            <person name="Sutton G."/>
            <person name="Sutton G.G."/>
            <person name="Tao W."/>
            <person name="Teichmann S."/>
            <person name="Tobari Y.N."/>
            <person name="Tomimura Y."/>
            <person name="Tsolas J.M."/>
            <person name="Valente V.L."/>
            <person name="Venter E."/>
            <person name="Venter J.C."/>
            <person name="Vicario S."/>
            <person name="Vieira F.G."/>
            <person name="Vilella A.J."/>
            <person name="Villasante A."/>
            <person name="Walenz B."/>
            <person name="Wang J."/>
            <person name="Wasserman M."/>
            <person name="Watts T."/>
            <person name="Wilson D."/>
            <person name="Wilson R.K."/>
            <person name="Wing R.A."/>
            <person name="Wolfner M.F."/>
            <person name="Wong A."/>
            <person name="Wong G.K."/>
            <person name="Wu C.I."/>
            <person name="Wu G."/>
            <person name="Yamamoto D."/>
            <person name="Yang H.P."/>
            <person name="Yang S.P."/>
            <person name="Yorke J.A."/>
            <person name="Yoshida K."/>
            <person name="Zdobnov E."/>
            <person name="Zhang P."/>
            <person name="Zhang Y."/>
            <person name="Zimin A.V."/>
            <person name="Baldwin J."/>
            <person name="Abdouelleil A."/>
            <person name="Abdulkadir J."/>
            <person name="Abebe A."/>
            <person name="Abera B."/>
            <person name="Abreu J."/>
            <person name="Acer S.C."/>
            <person name="Aftuck L."/>
            <person name="Alexander A."/>
            <person name="An P."/>
            <person name="Anderson E."/>
            <person name="Anderson S."/>
            <person name="Arachi H."/>
            <person name="Azer M."/>
            <person name="Bachantsang P."/>
            <person name="Barry A."/>
            <person name="Bayul T."/>
            <person name="Berlin A."/>
            <person name="Bessette D."/>
            <person name="Bloom T."/>
            <person name="Blye J."/>
            <person name="Boguslavskiy L."/>
            <person name="Bonnet C."/>
            <person name="Boukhgalter B."/>
            <person name="Bourzgui I."/>
            <person name="Brown A."/>
            <person name="Cahill P."/>
            <person name="Channer S."/>
            <person name="Cheshatsang Y."/>
            <person name="Chuda L."/>
            <person name="Citroen M."/>
            <person name="Collymore A."/>
            <person name="Cooke P."/>
            <person name="Costello M."/>
            <person name="D'Aco K."/>
            <person name="Daza R."/>
            <person name="De Haan G."/>
            <person name="DeGray S."/>
            <person name="DeMaso C."/>
            <person name="Dhargay N."/>
            <person name="Dooley K."/>
            <person name="Dooley E."/>
            <person name="Doricent M."/>
            <person name="Dorje P."/>
            <person name="Dorjee K."/>
            <person name="Dupes A."/>
            <person name="Elong R."/>
            <person name="Falk J."/>
            <person name="Farina A."/>
            <person name="Faro S."/>
            <person name="Ferguson D."/>
            <person name="Fisher S."/>
            <person name="Foley C.D."/>
            <person name="Franke A."/>
            <person name="Friedrich D."/>
            <person name="Gadbois L."/>
            <person name="Gearin G."/>
            <person name="Gearin C.R."/>
            <person name="Giannoukos G."/>
            <person name="Goode T."/>
            <person name="Graham J."/>
            <person name="Grandbois E."/>
            <person name="Grewal S."/>
            <person name="Gyaltsen K."/>
            <person name="Hafez N."/>
            <person name="Hagos B."/>
            <person name="Hall J."/>
            <person name="Henson C."/>
            <person name="Hollinger A."/>
            <person name="Honan T."/>
            <person name="Huard M.D."/>
            <person name="Hughes L."/>
            <person name="Hurhula B."/>
            <person name="Husby M.E."/>
            <person name="Kamat A."/>
            <person name="Kanga B."/>
            <person name="Kashin S."/>
            <person name="Khazanovich D."/>
            <person name="Kisner P."/>
            <person name="Lance K."/>
            <person name="Lara M."/>
            <person name="Lee W."/>
            <person name="Lennon N."/>
            <person name="Letendre F."/>
            <person name="LeVine R."/>
            <person name="Lipovsky A."/>
            <person name="Liu X."/>
            <person name="Liu J."/>
            <person name="Liu S."/>
            <person name="Lokyitsang T."/>
            <person name="Lokyitsang Y."/>
            <person name="Lubonja R."/>
            <person name="Lui A."/>
            <person name="MacDonald P."/>
            <person name="Magnisalis V."/>
            <person name="Maru K."/>
            <person name="Matthews C."/>
            <person name="McCusker W."/>
            <person name="McDonough S."/>
            <person name="Mehta T."/>
            <person name="Meldrim J."/>
            <person name="Meneus L."/>
            <person name="Mihai O."/>
            <person name="Mihalev A."/>
            <person name="Mihova T."/>
            <person name="Mittelman R."/>
            <person name="Mlenga V."/>
            <person name="Montmayeur A."/>
            <person name="Mulrain L."/>
            <person name="Navidi A."/>
            <person name="Naylor J."/>
            <person name="Negash T."/>
            <person name="Nguyen T."/>
            <person name="Nguyen N."/>
            <person name="Nicol R."/>
            <person name="Norbu C."/>
            <person name="Norbu N."/>
            <person name="Novod N."/>
            <person name="O'Neill B."/>
            <person name="Osman S."/>
            <person name="Markiewicz E."/>
            <person name="Oyono O.L."/>
            <person name="Patti C."/>
            <person name="Phunkhang P."/>
            <person name="Pierre F."/>
            <person name="Priest M."/>
            <person name="Raghuraman S."/>
            <person name="Rege F."/>
            <person name="Reyes R."/>
            <person name="Rise C."/>
            <person name="Rogov P."/>
            <person name="Ross K."/>
            <person name="Ryan E."/>
            <person name="Settipalli S."/>
            <person name="Shea T."/>
            <person name="Sherpa N."/>
            <person name="Shi L."/>
            <person name="Shih D."/>
            <person name="Sparrow T."/>
            <person name="Spaulding J."/>
            <person name="Stalker J."/>
            <person name="Stange-Thomann N."/>
            <person name="Stavropoulos S."/>
            <person name="Stone C."/>
            <person name="Strader C."/>
            <person name="Tesfaye S."/>
            <person name="Thomson T."/>
            <person name="Thoulutsang Y."/>
            <person name="Thoulutsang D."/>
            <person name="Topham K."/>
            <person name="Topping I."/>
            <person name="Tsamla T."/>
            <person name="Vassiliev H."/>
            <person name="Vo A."/>
            <person name="Wangchuk T."/>
            <person name="Wangdi T."/>
            <person name="Weiand M."/>
            <person name="Wilkinson J."/>
            <person name="Wilson A."/>
            <person name="Yadav S."/>
            <person name="Young G."/>
            <person name="Yu Q."/>
            <person name="Zembek L."/>
            <person name="Zhong D."/>
            <person name="Zimmer A."/>
            <person name="Zwirko Z."/>
            <person name="Jaffe D.B."/>
            <person name="Alvarez P."/>
            <person name="Brockman W."/>
            <person name="Butler J."/>
            <person name="Chin C."/>
            <person name="Gnerre S."/>
            <person name="Grabherr M."/>
            <person name="Kleber M."/>
            <person name="Mauceli E."/>
            <person name="MacCallum I."/>
        </authorList>
    </citation>
    <scope>NUCLEOTIDE SEQUENCE [LARGE SCALE GENOMIC DNA]</scope>
    <source>
        <strain evidence="2 3">TSC#14021-0224.01</strain>
    </source>
</reference>
<proteinExistence type="predicted"/>
<dbReference type="InterPro" id="IPR011333">
    <property type="entry name" value="SKP1/BTB/POZ_sf"/>
</dbReference>
<gene>
    <name evidence="2" type="primary">Dere\GG22411</name>
    <name evidence="2" type="synonym">dere_GLEANR_7144</name>
    <name evidence="2" type="synonym">GG22411</name>
    <name evidence="2" type="ORF">Dere_GG22411</name>
</gene>
<accession>B3NR17</accession>
<dbReference type="InterPro" id="IPR031750">
    <property type="entry name" value="DUF4734"/>
</dbReference>
<dbReference type="Gene3D" id="3.30.710.10">
    <property type="entry name" value="Potassium Channel Kv1.1, Chain A"/>
    <property type="match status" value="1"/>
</dbReference>
<dbReference type="EMBL" id="CH954179">
    <property type="protein sequence ID" value="EDV56006.1"/>
    <property type="molecule type" value="Genomic_DNA"/>
</dbReference>
<dbReference type="SUPFAM" id="SSF54695">
    <property type="entry name" value="POZ domain"/>
    <property type="match status" value="1"/>
</dbReference>
<dbReference type="OMA" id="QLPIWDI"/>
<dbReference type="PANTHER" id="PTHR22667">
    <property type="entry name" value="AT01380P-RELATED"/>
    <property type="match status" value="1"/>
</dbReference>
<dbReference type="InterPro" id="IPR011705">
    <property type="entry name" value="BACK"/>
</dbReference>
<protein>
    <recommendedName>
        <fullName evidence="1">BACK domain-containing protein</fullName>
    </recommendedName>
</protein>
<dbReference type="Pfam" id="PF15881">
    <property type="entry name" value="DUF4734"/>
    <property type="match status" value="1"/>
</dbReference>
<dbReference type="Pfam" id="PF07707">
    <property type="entry name" value="BACK"/>
    <property type="match status" value="1"/>
</dbReference>
<evidence type="ECO:0000313" key="2">
    <source>
        <dbReference type="EMBL" id="EDV56006.1"/>
    </source>
</evidence>
<keyword evidence="3" id="KW-1185">Reference proteome</keyword>
<dbReference type="HOGENOM" id="CLU_042340_1_0_1"/>
<dbReference type="PANTHER" id="PTHR22667:SF0">
    <property type="entry name" value="AT01380P-RELATED"/>
    <property type="match status" value="1"/>
</dbReference>
<dbReference type="AlphaFoldDB" id="B3NR17"/>
<dbReference type="SMART" id="SM00875">
    <property type="entry name" value="BACK"/>
    <property type="match status" value="1"/>
</dbReference>
<dbReference type="Gene3D" id="1.25.40.420">
    <property type="match status" value="1"/>
</dbReference>
<dbReference type="PhylomeDB" id="B3NR17"/>
<dbReference type="eggNOG" id="ENOG502T84B">
    <property type="taxonomic scope" value="Eukaryota"/>
</dbReference>
<evidence type="ECO:0000313" key="3">
    <source>
        <dbReference type="Proteomes" id="UP000008711"/>
    </source>
</evidence>
<feature type="domain" description="BACK" evidence="1">
    <location>
        <begin position="166"/>
        <end position="264"/>
    </location>
</feature>
<sequence>MEITIDKTVHADELPMEPQLKELSLRDFKKIGRMPKIFKDCCLPKQKSIVNVMKDFWQQNKHHDFLVRIGNHSFSCDRLVLMVYIDQMRHSKDQTELRMPAKFVRPEVFELLNRWMVDQEPFIKRPGIGNLLLAADYLNIEQLSSQIWACLDQNSGFGEHQAIQLAMDTLPLRDLSVLHYMMLQRIQYYFLIFVSSAEFLALPSESVSALFTSNDIRVNSEAEVFYAAIRWLNFEWPTRKNCAFDVMEKVRLFRLPAKLLLLLESSMEDTRVDRIIQLPVVKALIEKGSFDQIALDLDDGTSWYHEIYEIFDVTLLPPRRFICHDLAAYHQPKPESPDQVFAYKDFLRYLGLLQTRPLDTLQLLEKRH</sequence>
<dbReference type="InterPro" id="IPR000210">
    <property type="entry name" value="BTB/POZ_dom"/>
</dbReference>
<name>B3NR17_DROER</name>